<reference evidence="2" key="1">
    <citation type="journal article" date="2020" name="BMC Genomics">
        <title>Correction to: Identification and distribution of gene clusters required for synthesis of sphingolipid metabolism inhibitors in diverse species of the filamentous fungus Fusarium.</title>
        <authorList>
            <person name="Kim H.S."/>
            <person name="Lohmar J.M."/>
            <person name="Busman M."/>
            <person name="Brown D.W."/>
            <person name="Naumann T.A."/>
            <person name="Divon H.H."/>
            <person name="Lysoe E."/>
            <person name="Uhlig S."/>
            <person name="Proctor R.H."/>
        </authorList>
    </citation>
    <scope>NUCLEOTIDE SEQUENCE</scope>
    <source>
        <strain evidence="2">NRRL 20472</strain>
    </source>
</reference>
<evidence type="ECO:0000256" key="1">
    <source>
        <dbReference type="SAM" id="MobiDB-lite"/>
    </source>
</evidence>
<reference evidence="2" key="2">
    <citation type="submission" date="2020-05" db="EMBL/GenBank/DDBJ databases">
        <authorList>
            <person name="Kim H.-S."/>
            <person name="Proctor R.H."/>
            <person name="Brown D.W."/>
        </authorList>
    </citation>
    <scope>NUCLEOTIDE SEQUENCE</scope>
    <source>
        <strain evidence="2">NRRL 20472</strain>
    </source>
</reference>
<evidence type="ECO:0000313" key="2">
    <source>
        <dbReference type="EMBL" id="KAF4957511.1"/>
    </source>
</evidence>
<dbReference type="AlphaFoldDB" id="A0A8H4X1I7"/>
<comment type="caution">
    <text evidence="2">The sequence shown here is derived from an EMBL/GenBank/DDBJ whole genome shotgun (WGS) entry which is preliminary data.</text>
</comment>
<proteinExistence type="predicted"/>
<dbReference type="Proteomes" id="UP000622797">
    <property type="component" value="Unassembled WGS sequence"/>
</dbReference>
<evidence type="ECO:0000313" key="3">
    <source>
        <dbReference type="Proteomes" id="UP000622797"/>
    </source>
</evidence>
<sequence length="285" mass="32373">MEVINDWRQIPPPTREIFNLDDIVNQTNGFLNVAVRMGLVSFSLHVYQLPGDRTCRWHFYVHLNESLQFCDTDGAYASIKGLALWMKPVENGLAGEFTVRFVIGHRPFMHPIANFEFPLKNASRPYNENLTVIDLINILQGSAQGLPYAEKGNLLRFNFWTGREGWTGHRDALTQWMVRLNNTQTVGWHYFDKTTEDAYFEGDVEALQEPSFDRVIGVTFTTDGIFDKDGFINVLITPRRIRRGVFLSGRVIRVTSQHGASLPYEGPASWPSPPSLPTLPDAPSN</sequence>
<keyword evidence="3" id="KW-1185">Reference proteome</keyword>
<feature type="region of interest" description="Disordered" evidence="1">
    <location>
        <begin position="260"/>
        <end position="285"/>
    </location>
</feature>
<protein>
    <submittedName>
        <fullName evidence="2">Uncharacterized protein</fullName>
    </submittedName>
</protein>
<name>A0A8H4X1I7_9HYPO</name>
<organism evidence="2 3">
    <name type="scientific">Fusarium sarcochroum</name>
    <dbReference type="NCBI Taxonomy" id="1208366"/>
    <lineage>
        <taxon>Eukaryota</taxon>
        <taxon>Fungi</taxon>
        <taxon>Dikarya</taxon>
        <taxon>Ascomycota</taxon>
        <taxon>Pezizomycotina</taxon>
        <taxon>Sordariomycetes</taxon>
        <taxon>Hypocreomycetidae</taxon>
        <taxon>Hypocreales</taxon>
        <taxon>Nectriaceae</taxon>
        <taxon>Fusarium</taxon>
        <taxon>Fusarium lateritium species complex</taxon>
    </lineage>
</organism>
<dbReference type="OrthoDB" id="5120070at2759"/>
<gene>
    <name evidence="2" type="ORF">FSARC_11279</name>
</gene>
<dbReference type="EMBL" id="JABEXW010000723">
    <property type="protein sequence ID" value="KAF4957511.1"/>
    <property type="molecule type" value="Genomic_DNA"/>
</dbReference>
<accession>A0A8H4X1I7</accession>